<feature type="region of interest" description="Disordered" evidence="1">
    <location>
        <begin position="229"/>
        <end position="251"/>
    </location>
</feature>
<reference evidence="2 3" key="1">
    <citation type="submission" date="2014-02" db="EMBL/GenBank/DDBJ databases">
        <title>The small core and large imbalanced accessory genome model reveals a collaborative survival strategy of Sorangium cellulosum strains in nature.</title>
        <authorList>
            <person name="Han K."/>
            <person name="Peng R."/>
            <person name="Blom J."/>
            <person name="Li Y.-Z."/>
        </authorList>
    </citation>
    <scope>NUCLEOTIDE SEQUENCE [LARGE SCALE GENOMIC DNA]</scope>
    <source>
        <strain evidence="2 3">So0007-03</strain>
    </source>
</reference>
<protein>
    <submittedName>
        <fullName evidence="2">Uncharacterized protein</fullName>
    </submittedName>
</protein>
<comment type="caution">
    <text evidence="2">The sequence shown here is derived from an EMBL/GenBank/DDBJ whole genome shotgun (WGS) entry which is preliminary data.</text>
</comment>
<feature type="compositionally biased region" description="Low complexity" evidence="1">
    <location>
        <begin position="477"/>
        <end position="491"/>
    </location>
</feature>
<evidence type="ECO:0000313" key="3">
    <source>
        <dbReference type="Proteomes" id="UP000075502"/>
    </source>
</evidence>
<evidence type="ECO:0000313" key="2">
    <source>
        <dbReference type="EMBL" id="KYG09062.1"/>
    </source>
</evidence>
<dbReference type="SUPFAM" id="SSF48452">
    <property type="entry name" value="TPR-like"/>
    <property type="match status" value="1"/>
</dbReference>
<proteinExistence type="predicted"/>
<feature type="region of interest" description="Disordered" evidence="1">
    <location>
        <begin position="468"/>
        <end position="491"/>
    </location>
</feature>
<evidence type="ECO:0000256" key="1">
    <source>
        <dbReference type="SAM" id="MobiDB-lite"/>
    </source>
</evidence>
<accession>A0A150TWI9</accession>
<gene>
    <name evidence="2" type="ORF">BE21_19915</name>
</gene>
<sequence>MQAISDALNRLHEDAAWFARAHELKLLRVRCAGDLRATALKLLLGLEFHADNFSPWVVLEDAHSAAEGGWQVRATRVLANWELRRDAFAKEGVEMPTATPALSLPDGALLASALHAGIPLRSSGGLGPFAAALHGVLGALRPPLRGLVVVLAPTVIESMAAFEAELTALVQAPTLADCRWVLVHDTTADGPAKLLQALGARALICNCVIDPAQQDRDLDTLLAGGDGPQAARAGMAGPRGVVPPKRVDGPPELPREARDAALRLAGIDPAYLDEAPRLRSLVLGAAVAIKRGKGPEAVRLQREARDLCERLSLHAMKVICQVALASYLSGLGERGRAIAELRDATAYAQRWGLGQQESQARLALGLLLALGGQHHEAASEYAIAGQCAERAGISPLAIEAWRLAGQLALQVKMEPHAIASFKEAIRIAGQSANDVVKLSSAAEAARKLASVCRARGLGAQAASLEEQAGQMERGEFGTAPASAAADAGAGA</sequence>
<dbReference type="Proteomes" id="UP000075502">
    <property type="component" value="Unassembled WGS sequence"/>
</dbReference>
<dbReference type="InterPro" id="IPR011990">
    <property type="entry name" value="TPR-like_helical_dom_sf"/>
</dbReference>
<organism evidence="2 3">
    <name type="scientific">Sorangium cellulosum</name>
    <name type="common">Polyangium cellulosum</name>
    <dbReference type="NCBI Taxonomy" id="56"/>
    <lineage>
        <taxon>Bacteria</taxon>
        <taxon>Pseudomonadati</taxon>
        <taxon>Myxococcota</taxon>
        <taxon>Polyangia</taxon>
        <taxon>Polyangiales</taxon>
        <taxon>Polyangiaceae</taxon>
        <taxon>Sorangium</taxon>
    </lineage>
</organism>
<dbReference type="AlphaFoldDB" id="A0A150TWI9"/>
<name>A0A150TWI9_SORCE</name>
<dbReference type="EMBL" id="JEME01000783">
    <property type="protein sequence ID" value="KYG09062.1"/>
    <property type="molecule type" value="Genomic_DNA"/>
</dbReference>
<dbReference type="Gene3D" id="1.25.40.10">
    <property type="entry name" value="Tetratricopeptide repeat domain"/>
    <property type="match status" value="1"/>
</dbReference>